<dbReference type="RefSeq" id="WP_146966411.1">
    <property type="nucleotide sequence ID" value="NZ_AP019822.1"/>
</dbReference>
<dbReference type="PANTHER" id="PTHR15239">
    <property type="entry name" value="NUCLEAR EXPORT MEDIATOR FACTOR NEMF"/>
    <property type="match status" value="1"/>
</dbReference>
<dbReference type="KEGG" id="lgo:JCM16774_1097"/>
<evidence type="ECO:0000313" key="4">
    <source>
        <dbReference type="Proteomes" id="UP000321606"/>
    </source>
</evidence>
<name>A0A510JD74_9FUSO</name>
<dbReference type="GO" id="GO:1990112">
    <property type="term" value="C:RQC complex"/>
    <property type="evidence" value="ECO:0007669"/>
    <property type="project" value="TreeGrafter"/>
</dbReference>
<dbReference type="PANTHER" id="PTHR15239:SF6">
    <property type="entry name" value="RIBOSOME QUALITY CONTROL COMPLEX SUBUNIT NEMF"/>
    <property type="match status" value="1"/>
</dbReference>
<reference evidence="3 4" key="1">
    <citation type="submission" date="2019-07" db="EMBL/GenBank/DDBJ databases">
        <title>Complete Genome Sequence of Leptotrichia goodfellowii Strain JCM 16774.</title>
        <authorList>
            <person name="Watanabe S."/>
            <person name="Cui L."/>
        </authorList>
    </citation>
    <scope>NUCLEOTIDE SEQUENCE [LARGE SCALE GENOMIC DNA]</scope>
    <source>
        <strain evidence="3 4">JCM16774</strain>
    </source>
</reference>
<dbReference type="GO" id="GO:0043023">
    <property type="term" value="F:ribosomal large subunit binding"/>
    <property type="evidence" value="ECO:0007669"/>
    <property type="project" value="TreeGrafter"/>
</dbReference>
<dbReference type="Proteomes" id="UP000321606">
    <property type="component" value="Chromosome"/>
</dbReference>
<feature type="coiled-coil region" evidence="1">
    <location>
        <begin position="352"/>
        <end position="412"/>
    </location>
</feature>
<dbReference type="GO" id="GO:0072344">
    <property type="term" value="P:rescue of stalled ribosome"/>
    <property type="evidence" value="ECO:0007669"/>
    <property type="project" value="TreeGrafter"/>
</dbReference>
<protein>
    <submittedName>
        <fullName evidence="3">Fibronectin-binding A domain-containing protein</fullName>
    </submittedName>
</protein>
<accession>A0A510JD74</accession>
<dbReference type="AlphaFoldDB" id="A0A510JD74"/>
<keyword evidence="1" id="KW-0175">Coiled coil</keyword>
<evidence type="ECO:0000313" key="3">
    <source>
        <dbReference type="EMBL" id="BBM36165.1"/>
    </source>
</evidence>
<sequence length="527" mass="61831">MLYMDGIGISFLLKEIKEKIINYKLTKIYQYDKSSLSFYFGKNNLLFQVKDNSTICYLKNEKDLNTDFQSKFLLSLKKYILNSILINIRQEDYDRIVYFDFEKLNQFGDIEKYTLIFEIMGRASNIFLTSQGKILSALYFSSFDEGNRIIMTGAKYVLPFEEKKISPAYLEKENFPFESPEDFINKIEGVGKTFSKECFSDYNIFKKYISEYEAVMYESKKQKIMTYNRFSEYSENDFISFSSVNEGLNEYFKTTITSNVINEKKKVLLKYIDSQTKKFEKILKNINIDLNKNKNYDNYKKIGDILAANMHVLKQGMKEIKTFDFYNNNEITISLDPLLSPNDNLNFYYNKYNKGKRTITALEARFEDIRNEIKYYDEVKLFIEKETDFIGIEEIENELKFSNKNKIKLNKAKKRDLLSFEYKGFKIFVGRNNKENEEISFSKGGPTDIWFHVKDIPGSHVLLIKDNKNPDSDILNFAASLAGKYSKGSEGDKVTVDYCERKFVKKIRSSKPGNVTYSNFNSINIII</sequence>
<dbReference type="GO" id="GO:0000049">
    <property type="term" value="F:tRNA binding"/>
    <property type="evidence" value="ECO:0007669"/>
    <property type="project" value="TreeGrafter"/>
</dbReference>
<gene>
    <name evidence="3" type="ORF">JCM16774_1097</name>
</gene>
<dbReference type="Pfam" id="PF05833">
    <property type="entry name" value="NFACT_N"/>
    <property type="match status" value="1"/>
</dbReference>
<evidence type="ECO:0000259" key="2">
    <source>
        <dbReference type="Pfam" id="PF18297"/>
    </source>
</evidence>
<dbReference type="Pfam" id="PF18297">
    <property type="entry name" value="NFACT-R_2"/>
    <property type="match status" value="1"/>
</dbReference>
<proteinExistence type="predicted"/>
<dbReference type="EMBL" id="AP019822">
    <property type="protein sequence ID" value="BBM36165.1"/>
    <property type="molecule type" value="Genomic_DNA"/>
</dbReference>
<dbReference type="STRING" id="714315.GCA_000516535_01089"/>
<evidence type="ECO:0000256" key="1">
    <source>
        <dbReference type="SAM" id="Coils"/>
    </source>
</evidence>
<organism evidence="3 4">
    <name type="scientific">Pseudoleptotrichia goodfellowii</name>
    <dbReference type="NCBI Taxonomy" id="157692"/>
    <lineage>
        <taxon>Bacteria</taxon>
        <taxon>Fusobacteriati</taxon>
        <taxon>Fusobacteriota</taxon>
        <taxon>Fusobacteriia</taxon>
        <taxon>Fusobacteriales</taxon>
        <taxon>Leptotrichiaceae</taxon>
        <taxon>Pseudoleptotrichia</taxon>
    </lineage>
</organism>
<dbReference type="Gene3D" id="2.30.310.10">
    <property type="entry name" value="ibrinogen binding protein from staphylococcus aureus domain"/>
    <property type="match status" value="1"/>
</dbReference>
<dbReference type="InterPro" id="IPR051608">
    <property type="entry name" value="RQC_Subunit_NEMF"/>
</dbReference>
<dbReference type="OrthoDB" id="9766163at2"/>
<dbReference type="InterPro" id="IPR059101">
    <property type="entry name" value="NFACT-R_2"/>
</dbReference>
<feature type="domain" description="NFACT protein RNA binding" evidence="2">
    <location>
        <begin position="423"/>
        <end position="504"/>
    </location>
</feature>